<keyword evidence="8" id="KW-1185">Reference proteome</keyword>
<proteinExistence type="inferred from homology"/>
<feature type="binding site" evidence="3">
    <location>
        <position position="354"/>
    </location>
    <ligand>
        <name>CTP</name>
        <dbReference type="ChEBI" id="CHEBI:37563"/>
    </ligand>
</feature>
<dbReference type="PANTHER" id="PTHR14359:SF6">
    <property type="entry name" value="PHOSPHOPANTOTHENOYLCYSTEINE DECARBOXYLASE"/>
    <property type="match status" value="1"/>
</dbReference>
<feature type="binding site" evidence="3">
    <location>
        <begin position="336"/>
        <end position="339"/>
    </location>
    <ligand>
        <name>CTP</name>
        <dbReference type="ChEBI" id="CHEBI:37563"/>
    </ligand>
</feature>
<sequence length="436" mass="47656">MLVISVKKGWELMLHGKTIVVGITGGIAAYKAATLCSKLKQAGAHVHVIMTKSATQFITELTLQTLTRNPVYTDTFDERDASVVSHIDLADKADLFVVAPATANIIAKMTYGLADDMLSTTLLATTAPIMVAPAMNVHMYAHPTVQHNMQVLAERGMMMIEPDEGMLACGYTGKGRLAEPEYIVEQIEAYFSKMTAAKDDRMAFSANQEDALTSSKLQGKSVMITAGGTIERIDPVRYITNDSSGKMGFAIAEAARDYGAKVTLIAGQTQVEPPEGVEVIRVESTQDMYDAVMSRFDNMDIIVKAAAVSDYRPAVRADQKIKKTTDRMTIELVKNPDILQELGARKNGQFLIGFAAETHDVAAFAQDKLRRKQCDLLVANDVSRDDAGFGSNNNEVQIYDADGLVESIPLSTKHSIAHRILDIAYERLPLEVDELE</sequence>
<gene>
    <name evidence="3" type="primary">coaBC</name>
    <name evidence="7" type="ORF">SAMN06295960_0504</name>
</gene>
<dbReference type="STRING" id="1852522.SAMN06295960_0504"/>
<dbReference type="Pfam" id="PF04127">
    <property type="entry name" value="DFP"/>
    <property type="match status" value="1"/>
</dbReference>
<comment type="function">
    <text evidence="3">Catalyzes two sequential steps in the biosynthesis of coenzyme A. In the first step cysteine is conjugated to 4'-phosphopantothenate to form 4-phosphopantothenoylcysteine. In the second step the latter compound is decarboxylated to form 4'-phosphopantotheine.</text>
</comment>
<keyword evidence="3 4" id="KW-0288">FMN</keyword>
<keyword evidence="3 4" id="KW-0436">Ligase</keyword>
<dbReference type="EMBL" id="FXAZ01000001">
    <property type="protein sequence ID" value="SMG14704.1"/>
    <property type="molecule type" value="Genomic_DNA"/>
</dbReference>
<keyword evidence="3" id="KW-0511">Multifunctional enzyme</keyword>
<dbReference type="InterPro" id="IPR035929">
    <property type="entry name" value="CoaB-like_sf"/>
</dbReference>
<feature type="binding site" evidence="3">
    <location>
        <position position="368"/>
    </location>
    <ligand>
        <name>CTP</name>
        <dbReference type="ChEBI" id="CHEBI:37563"/>
    </ligand>
</feature>
<feature type="domain" description="Flavoprotein" evidence="5">
    <location>
        <begin position="17"/>
        <end position="188"/>
    </location>
</feature>
<accession>A0A1X7IK59</accession>
<organism evidence="7 8">
    <name type="scientific">Paenibacillus aquistagni</name>
    <dbReference type="NCBI Taxonomy" id="1852522"/>
    <lineage>
        <taxon>Bacteria</taxon>
        <taxon>Bacillati</taxon>
        <taxon>Bacillota</taxon>
        <taxon>Bacilli</taxon>
        <taxon>Bacillales</taxon>
        <taxon>Paenibacillaceae</taxon>
        <taxon>Paenibacillus</taxon>
    </lineage>
</organism>
<comment type="function">
    <text evidence="4">Catalyzes two steps in the biosynthesis of coenzyme A. In the first step cysteine is conjugated to 4'-phosphopantothenate to form 4-phosphopantothenoylcysteine, in the latter compound is decarboxylated to form 4'-phosphopantotheine.</text>
</comment>
<dbReference type="Pfam" id="PF02441">
    <property type="entry name" value="Flavoprotein"/>
    <property type="match status" value="1"/>
</dbReference>
<dbReference type="SUPFAM" id="SSF52507">
    <property type="entry name" value="Homo-oligomeric flavin-containing Cys decarboxylases, HFCD"/>
    <property type="match status" value="1"/>
</dbReference>
<dbReference type="GO" id="GO:0071513">
    <property type="term" value="C:phosphopantothenoylcysteine decarboxylase complex"/>
    <property type="evidence" value="ECO:0007669"/>
    <property type="project" value="TreeGrafter"/>
</dbReference>
<feature type="binding site" evidence="3">
    <location>
        <position position="310"/>
    </location>
    <ligand>
        <name>CTP</name>
        <dbReference type="ChEBI" id="CHEBI:37563"/>
    </ligand>
</feature>
<dbReference type="PANTHER" id="PTHR14359">
    <property type="entry name" value="HOMO-OLIGOMERIC FLAVIN CONTAINING CYS DECARBOXYLASE FAMILY"/>
    <property type="match status" value="1"/>
</dbReference>
<keyword evidence="3 4" id="KW-0285">Flavoprotein</keyword>
<comment type="catalytic activity">
    <reaction evidence="3 4">
        <text>(R)-4'-phosphopantothenate + L-cysteine + CTP = N-[(R)-4-phosphopantothenoyl]-L-cysteine + CMP + diphosphate + H(+)</text>
        <dbReference type="Rhea" id="RHEA:19397"/>
        <dbReference type="ChEBI" id="CHEBI:10986"/>
        <dbReference type="ChEBI" id="CHEBI:15378"/>
        <dbReference type="ChEBI" id="CHEBI:33019"/>
        <dbReference type="ChEBI" id="CHEBI:35235"/>
        <dbReference type="ChEBI" id="CHEBI:37563"/>
        <dbReference type="ChEBI" id="CHEBI:59458"/>
        <dbReference type="ChEBI" id="CHEBI:60377"/>
        <dbReference type="EC" id="6.3.2.5"/>
    </reaction>
</comment>
<comment type="catalytic activity">
    <reaction evidence="3 4">
        <text>N-[(R)-4-phosphopantothenoyl]-L-cysteine + H(+) = (R)-4'-phosphopantetheine + CO2</text>
        <dbReference type="Rhea" id="RHEA:16793"/>
        <dbReference type="ChEBI" id="CHEBI:15378"/>
        <dbReference type="ChEBI" id="CHEBI:16526"/>
        <dbReference type="ChEBI" id="CHEBI:59458"/>
        <dbReference type="ChEBI" id="CHEBI:61723"/>
        <dbReference type="EC" id="4.1.1.36"/>
    </reaction>
</comment>
<feature type="region of interest" description="Phosphopantothenate--cysteine ligase" evidence="3">
    <location>
        <begin position="222"/>
        <end position="436"/>
    </location>
</feature>
<reference evidence="7 8" key="1">
    <citation type="submission" date="2017-04" db="EMBL/GenBank/DDBJ databases">
        <authorList>
            <person name="Afonso C.L."/>
            <person name="Miller P.J."/>
            <person name="Scott M.A."/>
            <person name="Spackman E."/>
            <person name="Goraichik I."/>
            <person name="Dimitrov K.M."/>
            <person name="Suarez D.L."/>
            <person name="Swayne D.E."/>
        </authorList>
    </citation>
    <scope>NUCLEOTIDE SEQUENCE [LARGE SCALE GENOMIC DNA]</scope>
    <source>
        <strain evidence="7 8">11</strain>
    </source>
</reference>
<dbReference type="HAMAP" id="MF_02225">
    <property type="entry name" value="CoaBC"/>
    <property type="match status" value="1"/>
</dbReference>
<name>A0A1X7IK59_9BACL</name>
<feature type="domain" description="DNA/pantothenate metabolism flavoprotein C-terminal" evidence="6">
    <location>
        <begin position="217"/>
        <end position="423"/>
    </location>
</feature>
<comment type="cofactor">
    <cofactor evidence="3">
        <name>Mg(2+)</name>
        <dbReference type="ChEBI" id="CHEBI:18420"/>
    </cofactor>
</comment>
<comment type="caution">
    <text evidence="3">Lacks conserved residue(s) required for the propagation of feature annotation.</text>
</comment>
<keyword evidence="2 3" id="KW-0456">Lyase</keyword>
<keyword evidence="1 3" id="KW-0210">Decarboxylase</keyword>
<evidence type="ECO:0000313" key="8">
    <source>
        <dbReference type="Proteomes" id="UP000193834"/>
    </source>
</evidence>
<dbReference type="NCBIfam" id="TIGR00521">
    <property type="entry name" value="coaBC_dfp"/>
    <property type="match status" value="1"/>
</dbReference>
<comment type="pathway">
    <text evidence="3 4">Cofactor biosynthesis; coenzyme A biosynthesis; CoA from (R)-pantothenate: step 3/5.</text>
</comment>
<dbReference type="GO" id="GO:0004632">
    <property type="term" value="F:phosphopantothenate--cysteine ligase activity"/>
    <property type="evidence" value="ECO:0007669"/>
    <property type="project" value="UniProtKB-UniRule"/>
</dbReference>
<dbReference type="GO" id="GO:0015937">
    <property type="term" value="P:coenzyme A biosynthetic process"/>
    <property type="evidence" value="ECO:0007669"/>
    <property type="project" value="UniProtKB-UniRule"/>
</dbReference>
<feature type="region of interest" description="Phosphopantothenoylcysteine decarboxylase" evidence="3">
    <location>
        <begin position="1"/>
        <end position="221"/>
    </location>
</feature>
<evidence type="ECO:0000256" key="4">
    <source>
        <dbReference type="RuleBase" id="RU364078"/>
    </source>
</evidence>
<dbReference type="InterPro" id="IPR036551">
    <property type="entry name" value="Flavin_trans-like"/>
</dbReference>
<dbReference type="AlphaFoldDB" id="A0A1X7IK59"/>
<dbReference type="GO" id="GO:0004633">
    <property type="term" value="F:phosphopantothenoylcysteine decarboxylase activity"/>
    <property type="evidence" value="ECO:0007669"/>
    <property type="project" value="UniProtKB-UniRule"/>
</dbReference>
<keyword evidence="3" id="KW-0479">Metal-binding</keyword>
<dbReference type="EC" id="4.1.1.36" evidence="3"/>
<evidence type="ECO:0000256" key="3">
    <source>
        <dbReference type="HAMAP-Rule" id="MF_02225"/>
    </source>
</evidence>
<dbReference type="GO" id="GO:0046872">
    <property type="term" value="F:metal ion binding"/>
    <property type="evidence" value="ECO:0007669"/>
    <property type="project" value="UniProtKB-KW"/>
</dbReference>
<evidence type="ECO:0000259" key="5">
    <source>
        <dbReference type="Pfam" id="PF02441"/>
    </source>
</evidence>
<comment type="pathway">
    <text evidence="3 4">Cofactor biosynthesis; coenzyme A biosynthesis; CoA from (R)-pantothenate: step 2/5.</text>
</comment>
<feature type="binding site" evidence="3">
    <location>
        <position position="320"/>
    </location>
    <ligand>
        <name>CTP</name>
        <dbReference type="ChEBI" id="CHEBI:37563"/>
    </ligand>
</feature>
<dbReference type="InterPro" id="IPR005252">
    <property type="entry name" value="CoaBC"/>
</dbReference>
<protein>
    <recommendedName>
        <fullName evidence="3">Coenzyme A biosynthesis bifunctional protein CoaBC</fullName>
    </recommendedName>
    <alternativeName>
        <fullName evidence="3">DNA/pantothenate metabolism flavoprotein</fullName>
    </alternativeName>
    <alternativeName>
        <fullName evidence="3">Phosphopantothenoylcysteine synthetase/decarboxylase</fullName>
        <shortName evidence="3">PPCS-PPCDC</shortName>
    </alternativeName>
    <domain>
        <recommendedName>
            <fullName evidence="3">Phosphopantothenoylcysteine decarboxylase</fullName>
            <shortName evidence="3">PPC decarboxylase</shortName>
            <shortName evidence="3">PPC-DC</shortName>
            <ecNumber evidence="3">4.1.1.36</ecNumber>
        </recommendedName>
        <alternativeName>
            <fullName evidence="3">CoaC</fullName>
        </alternativeName>
    </domain>
    <domain>
        <recommendedName>
            <fullName evidence="3">Phosphopantothenate--cysteine ligase</fullName>
            <ecNumber evidence="3">6.3.2.5</ecNumber>
        </recommendedName>
        <alternativeName>
            <fullName evidence="3">CoaB</fullName>
        </alternativeName>
        <alternativeName>
            <fullName evidence="3">Phosphopantothenoylcysteine synthetase</fullName>
            <shortName evidence="3">PPC synthetase</shortName>
            <shortName evidence="3">PPC-S</shortName>
        </alternativeName>
    </domain>
</protein>
<dbReference type="Gene3D" id="3.40.50.1950">
    <property type="entry name" value="Flavin prenyltransferase-like"/>
    <property type="match status" value="1"/>
</dbReference>
<comment type="similarity">
    <text evidence="3 4">In the N-terminal section; belongs to the HFCD (homo-oligomeric flavin containing Cys decarboxylase) superfamily.</text>
</comment>
<feature type="active site" description="Proton donor" evidence="3">
    <location>
        <position position="169"/>
    </location>
</feature>
<feature type="binding site" evidence="3">
    <location>
        <position position="372"/>
    </location>
    <ligand>
        <name>CTP</name>
        <dbReference type="ChEBI" id="CHEBI:37563"/>
    </ligand>
</feature>
<keyword evidence="3" id="KW-0460">Magnesium</keyword>
<evidence type="ECO:0000313" key="7">
    <source>
        <dbReference type="EMBL" id="SMG14704.1"/>
    </source>
</evidence>
<dbReference type="UniPathway" id="UPA00241">
    <property type="reaction ID" value="UER00353"/>
</dbReference>
<evidence type="ECO:0000256" key="2">
    <source>
        <dbReference type="ARBA" id="ARBA00023239"/>
    </source>
</evidence>
<evidence type="ECO:0000256" key="1">
    <source>
        <dbReference type="ARBA" id="ARBA00022793"/>
    </source>
</evidence>
<dbReference type="InterPro" id="IPR007085">
    <property type="entry name" value="DNA/pantothenate-metab_flavo_C"/>
</dbReference>
<dbReference type="GO" id="GO:0010181">
    <property type="term" value="F:FMN binding"/>
    <property type="evidence" value="ECO:0007669"/>
    <property type="project" value="UniProtKB-UniRule"/>
</dbReference>
<dbReference type="EC" id="6.3.2.5" evidence="3"/>
<dbReference type="Proteomes" id="UP000193834">
    <property type="component" value="Unassembled WGS sequence"/>
</dbReference>
<dbReference type="Gene3D" id="3.40.50.10300">
    <property type="entry name" value="CoaB-like"/>
    <property type="match status" value="1"/>
</dbReference>
<dbReference type="InterPro" id="IPR003382">
    <property type="entry name" value="Flavoprotein"/>
</dbReference>
<dbReference type="SUPFAM" id="SSF102645">
    <property type="entry name" value="CoaB-like"/>
    <property type="match status" value="1"/>
</dbReference>
<comment type="similarity">
    <text evidence="3 4">In the C-terminal section; belongs to the PPC synthetase family.</text>
</comment>
<evidence type="ECO:0000259" key="6">
    <source>
        <dbReference type="Pfam" id="PF04127"/>
    </source>
</evidence>
<dbReference type="GO" id="GO:0015941">
    <property type="term" value="P:pantothenate catabolic process"/>
    <property type="evidence" value="ECO:0007669"/>
    <property type="project" value="InterPro"/>
</dbReference>
<comment type="cofactor">
    <cofactor evidence="3">
        <name>FMN</name>
        <dbReference type="ChEBI" id="CHEBI:58210"/>
    </cofactor>
    <text evidence="3">Binds 1 FMN per subunit.</text>
</comment>